<keyword evidence="2" id="KW-1185">Reference proteome</keyword>
<gene>
    <name evidence="1" type="ORF">AKAME5_001049900</name>
</gene>
<comment type="caution">
    <text evidence="1">The sequence shown here is derived from an EMBL/GenBank/DDBJ whole genome shotgun (WGS) entry which is preliminary data.</text>
</comment>
<dbReference type="EMBL" id="BRZM01000033">
    <property type="protein sequence ID" value="GLD58371.1"/>
    <property type="molecule type" value="Genomic_DNA"/>
</dbReference>
<dbReference type="AlphaFoldDB" id="A0AAD3MRK5"/>
<name>A0AAD3MRK5_LATJO</name>
<feature type="non-terminal residue" evidence="1">
    <location>
        <position position="1"/>
    </location>
</feature>
<protein>
    <submittedName>
        <fullName evidence="1">Spondin-1 isoform X1</fullName>
    </submittedName>
</protein>
<proteinExistence type="predicted"/>
<reference evidence="1" key="1">
    <citation type="submission" date="2022-08" db="EMBL/GenBank/DDBJ databases">
        <title>Genome sequencing of akame (Lates japonicus).</title>
        <authorList>
            <person name="Hashiguchi Y."/>
            <person name="Takahashi H."/>
        </authorList>
    </citation>
    <scope>NUCLEOTIDE SEQUENCE</scope>
    <source>
        <strain evidence="1">Kochi</strain>
    </source>
</reference>
<evidence type="ECO:0000313" key="1">
    <source>
        <dbReference type="EMBL" id="GLD58371.1"/>
    </source>
</evidence>
<organism evidence="1 2">
    <name type="scientific">Lates japonicus</name>
    <name type="common">Japanese lates</name>
    <dbReference type="NCBI Taxonomy" id="270547"/>
    <lineage>
        <taxon>Eukaryota</taxon>
        <taxon>Metazoa</taxon>
        <taxon>Chordata</taxon>
        <taxon>Craniata</taxon>
        <taxon>Vertebrata</taxon>
        <taxon>Euteleostomi</taxon>
        <taxon>Actinopterygii</taxon>
        <taxon>Neopterygii</taxon>
        <taxon>Teleostei</taxon>
        <taxon>Neoteleostei</taxon>
        <taxon>Acanthomorphata</taxon>
        <taxon>Carangaria</taxon>
        <taxon>Carangaria incertae sedis</taxon>
        <taxon>Centropomidae</taxon>
        <taxon>Lates</taxon>
    </lineage>
</organism>
<evidence type="ECO:0000313" key="2">
    <source>
        <dbReference type="Proteomes" id="UP001279410"/>
    </source>
</evidence>
<dbReference type="Proteomes" id="UP001279410">
    <property type="component" value="Unassembled WGS sequence"/>
</dbReference>
<sequence>GDEVLTVIKMKAQWPAWQPLNVCLPNNQRNTLVFYGPLRAAEFLADRNPSATHVLPDYVGAQSRDWNVVCLLEDSKKFQGWSGYSRRVVQDLMEVT</sequence>
<accession>A0AAD3MRK5</accession>